<dbReference type="GeneID" id="171972"/>
<feature type="compositionally biased region" description="Acidic residues" evidence="2">
    <location>
        <begin position="796"/>
        <end position="828"/>
    </location>
</feature>
<dbReference type="AGR" id="WB:WBGene00016836"/>
<feature type="region of interest" description="Disordered" evidence="2">
    <location>
        <begin position="170"/>
        <end position="598"/>
    </location>
</feature>
<feature type="compositionally biased region" description="Polar residues" evidence="2">
    <location>
        <begin position="308"/>
        <end position="323"/>
    </location>
</feature>
<dbReference type="PaxDb" id="6239-C50F2.2"/>
<proteinExistence type="predicted"/>
<feature type="compositionally biased region" description="Basic and acidic residues" evidence="2">
    <location>
        <begin position="209"/>
        <end position="220"/>
    </location>
</feature>
<dbReference type="Proteomes" id="UP000001940">
    <property type="component" value="Chromosome I"/>
</dbReference>
<dbReference type="OMA" id="ETNNDGM"/>
<feature type="compositionally biased region" description="Basic and acidic residues" evidence="2">
    <location>
        <begin position="504"/>
        <end position="514"/>
    </location>
</feature>
<feature type="compositionally biased region" description="Basic and acidic residues" evidence="2">
    <location>
        <begin position="919"/>
        <end position="932"/>
    </location>
</feature>
<organism evidence="3 4">
    <name type="scientific">Caenorhabditis elegans</name>
    <dbReference type="NCBI Taxonomy" id="6239"/>
    <lineage>
        <taxon>Eukaryota</taxon>
        <taxon>Metazoa</taxon>
        <taxon>Ecdysozoa</taxon>
        <taxon>Nematoda</taxon>
        <taxon>Chromadorea</taxon>
        <taxon>Rhabditida</taxon>
        <taxon>Rhabditina</taxon>
        <taxon>Rhabditomorpha</taxon>
        <taxon>Rhabditoidea</taxon>
        <taxon>Rhabditidae</taxon>
        <taxon>Peloderinae</taxon>
        <taxon>Caenorhabditis</taxon>
    </lineage>
</organism>
<name>P91176_CAEEL</name>
<dbReference type="EMBL" id="BX284601">
    <property type="protein sequence ID" value="CCD67769.1"/>
    <property type="molecule type" value="Genomic_DNA"/>
</dbReference>
<feature type="region of interest" description="Disordered" evidence="2">
    <location>
        <begin position="18"/>
        <end position="44"/>
    </location>
</feature>
<dbReference type="AlphaFoldDB" id="P91176"/>
<feature type="compositionally biased region" description="Basic and acidic residues" evidence="2">
    <location>
        <begin position="229"/>
        <end position="239"/>
    </location>
</feature>
<feature type="compositionally biased region" description="Acidic residues" evidence="2">
    <location>
        <begin position="933"/>
        <end position="945"/>
    </location>
</feature>
<feature type="compositionally biased region" description="Polar residues" evidence="2">
    <location>
        <begin position="372"/>
        <end position="396"/>
    </location>
</feature>
<dbReference type="PhylomeDB" id="P91176"/>
<dbReference type="Bgee" id="WBGene00016836">
    <property type="expression patterns" value="Expressed in germ line (C elegans) and 4 other cell types or tissues"/>
</dbReference>
<feature type="compositionally biased region" description="Polar residues" evidence="2">
    <location>
        <begin position="515"/>
        <end position="536"/>
    </location>
</feature>
<feature type="compositionally biased region" description="Basic and acidic residues" evidence="2">
    <location>
        <begin position="298"/>
        <end position="307"/>
    </location>
</feature>
<protein>
    <submittedName>
        <fullName evidence="3">CCHC-type domain-containing protein</fullName>
    </submittedName>
</protein>
<gene>
    <name evidence="3 5" type="ORF">C50F2.2</name>
    <name evidence="3" type="ORF">CELE_C50F2.2</name>
</gene>
<evidence type="ECO:0000313" key="5">
    <source>
        <dbReference type="WormBase" id="C50F2.2"/>
    </source>
</evidence>
<dbReference type="CTD" id="171972"/>
<feature type="compositionally biased region" description="Basic and acidic residues" evidence="2">
    <location>
        <begin position="946"/>
        <end position="962"/>
    </location>
</feature>
<dbReference type="WormBase" id="C50F2.2">
    <property type="protein sequence ID" value="CE27877"/>
    <property type="gene ID" value="WBGene00016836"/>
</dbReference>
<keyword evidence="1" id="KW-0175">Coiled coil</keyword>
<dbReference type="SMR" id="P91176"/>
<feature type="compositionally biased region" description="Polar residues" evidence="2">
    <location>
        <begin position="565"/>
        <end position="579"/>
    </location>
</feature>
<feature type="compositionally biased region" description="Basic and acidic residues" evidence="2">
    <location>
        <begin position="435"/>
        <end position="471"/>
    </location>
</feature>
<dbReference type="UCSC" id="C50F2.2">
    <property type="organism name" value="c. elegans"/>
</dbReference>
<dbReference type="InParanoid" id="P91176"/>
<evidence type="ECO:0000256" key="1">
    <source>
        <dbReference type="SAM" id="Coils"/>
    </source>
</evidence>
<reference evidence="3 4" key="1">
    <citation type="journal article" date="1998" name="Science">
        <title>Genome sequence of the nematode C. elegans: a platform for investigating biology.</title>
        <authorList>
            <consortium name="The C. elegans sequencing consortium"/>
            <person name="Sulson J.E."/>
            <person name="Waterston R."/>
        </authorList>
    </citation>
    <scope>NUCLEOTIDE SEQUENCE [LARGE SCALE GENOMIC DNA]</scope>
    <source>
        <strain evidence="3 4">Bristol N2</strain>
    </source>
</reference>
<dbReference type="OrthoDB" id="5855762at2759"/>
<feature type="compositionally biased region" description="Acidic residues" evidence="2">
    <location>
        <begin position="895"/>
        <end position="918"/>
    </location>
</feature>
<feature type="compositionally biased region" description="Polar residues" evidence="2">
    <location>
        <begin position="409"/>
        <end position="425"/>
    </location>
</feature>
<dbReference type="FunCoup" id="P91176">
    <property type="interactions" value="837"/>
</dbReference>
<feature type="compositionally biased region" description="Basic and acidic residues" evidence="2">
    <location>
        <begin position="170"/>
        <end position="189"/>
    </location>
</feature>
<dbReference type="HOGENOM" id="CLU_011249_0_0_1"/>
<dbReference type="RefSeq" id="NP_491251.1">
    <property type="nucleotide sequence ID" value="NM_058850.6"/>
</dbReference>
<sequence length="1029" mass="116646">MEDVNDLYTMALGEFYAPAPSTSSIKKPAKVPEDQPSTSSAPPTTALFRQLLIGSRSQIERLKKENEELKTKLKHATSSGGVVICPNCTHHFKDRQCPMRPRAMKKMRARNCVELEFGNLEDLEMWLYLNQLETNNDGMPTVMNVKKATNCPEKSLKESGSLLPELVEKKREEKRQQEDQKAVVLEKRKPVTQKVQDHLKRRSKSPIGRGKDQSDKDIISNKKRKLNRQSKEEIDERSKIAKKAPISQRVQFPRMPAPQAPDAVASKVREQKPVDITPHPRPSASRNSESQKPVASKIQEKKTEVRTKSSPTNPIVNSKQPSQKKPADLTPHPKRPPITPETLPSRNSEIQKPAASKIQEKKTEVIARSQKSEASTKIAQKPSPTNPTVNFKQPSQKPADLTPKPITLASKSPITRSSEVSTEPSTKPKRAPIVWDDKPKDSTAKELPKELPKAKSHFEFKVKPIEKKDASPPKTTSTSSASPPNPDPAMKQKYKFVPTSKKQKLTETKNKDQKSTINESPVECQNSGQNEASNPTKLKDQELNKHVVPKNPEAIETPDERQESVQKSNEASATSSTKPSDPVETPSDEVDPQETQWKVYSVKQSRPVLDHIYKFALARQSLKRHWNDKMIVLNGDVPQEKVEESKPLSIAESLKRIGVSVEGIAVLQKQLKASAPEPPVLSTTVDDEDALGEFFPDLAKRKTSEIRPVSAESLWSVTDREEEELKILVREDSVVPPSGDCLMDVEAYEITEDLESQTYEASQSDWKEFCLEDVDDDVDETLRERKLSEMEKSAENLDENMDWIENLEELGNDDEQEEEEEEDQEQEQEQVAPSRSISVPLEMKNDFVLSDEDDPVSPVTSTPRKEDFNDDLSGCLEEDEEDTENLLPQAKDDSFIDELDWNYGTDYEEEEVEEAEVVVEEKDNSGSDHDATLEDGEISENDDGEDEKKEEEPKKPIRERTKFMITEDQLGPKTDEEEDEPPEIHRAPPRKRKINYNRQKGSEDNRHRNYRKRDTRPATYLSLLKRRNS</sequence>
<evidence type="ECO:0000313" key="3">
    <source>
        <dbReference type="EMBL" id="CCD67769.1"/>
    </source>
</evidence>
<evidence type="ECO:0000256" key="2">
    <source>
        <dbReference type="SAM" id="MobiDB-lite"/>
    </source>
</evidence>
<evidence type="ECO:0000313" key="4">
    <source>
        <dbReference type="Proteomes" id="UP000001940"/>
    </source>
</evidence>
<feature type="compositionally biased region" description="Low complexity" evidence="2">
    <location>
        <begin position="472"/>
        <end position="482"/>
    </location>
</feature>
<dbReference type="KEGG" id="cel:CELE_C50F2.2"/>
<accession>P91176</accession>
<keyword evidence="4" id="KW-1185">Reference proteome</keyword>
<feature type="compositionally biased region" description="Polar residues" evidence="2">
    <location>
        <begin position="284"/>
        <end position="293"/>
    </location>
</feature>
<dbReference type="PIR" id="T29776">
    <property type="entry name" value="T29776"/>
</dbReference>
<feature type="coiled-coil region" evidence="1">
    <location>
        <begin position="52"/>
        <end position="79"/>
    </location>
</feature>
<feature type="region of interest" description="Disordered" evidence="2">
    <location>
        <begin position="789"/>
        <end position="1029"/>
    </location>
</feature>
<dbReference type="eggNOG" id="ENOG502SGU3">
    <property type="taxonomic scope" value="Eukaryota"/>
</dbReference>